<name>A0ACD0NPS6_9BASI</name>
<keyword evidence="2" id="KW-1185">Reference proteome</keyword>
<dbReference type="Proteomes" id="UP000245626">
    <property type="component" value="Unassembled WGS sequence"/>
</dbReference>
<organism evidence="1 2">
    <name type="scientific">Violaceomyces palustris</name>
    <dbReference type="NCBI Taxonomy" id="1673888"/>
    <lineage>
        <taxon>Eukaryota</taxon>
        <taxon>Fungi</taxon>
        <taxon>Dikarya</taxon>
        <taxon>Basidiomycota</taxon>
        <taxon>Ustilaginomycotina</taxon>
        <taxon>Ustilaginomycetes</taxon>
        <taxon>Violaceomycetales</taxon>
        <taxon>Violaceomycetaceae</taxon>
        <taxon>Violaceomyces</taxon>
    </lineage>
</organism>
<proteinExistence type="predicted"/>
<evidence type="ECO:0000313" key="1">
    <source>
        <dbReference type="EMBL" id="PWN47787.1"/>
    </source>
</evidence>
<protein>
    <submittedName>
        <fullName evidence="1">Uncharacterized protein</fullName>
    </submittedName>
</protein>
<reference evidence="1 2" key="1">
    <citation type="journal article" date="2018" name="Mol. Biol. Evol.">
        <title>Broad Genomic Sampling Reveals a Smut Pathogenic Ancestry of the Fungal Clade Ustilaginomycotina.</title>
        <authorList>
            <person name="Kijpornyongpan T."/>
            <person name="Mondo S.J."/>
            <person name="Barry K."/>
            <person name="Sandor L."/>
            <person name="Lee J."/>
            <person name="Lipzen A."/>
            <person name="Pangilinan J."/>
            <person name="LaButti K."/>
            <person name="Hainaut M."/>
            <person name="Henrissat B."/>
            <person name="Grigoriev I.V."/>
            <person name="Spatafora J.W."/>
            <person name="Aime M.C."/>
        </authorList>
    </citation>
    <scope>NUCLEOTIDE SEQUENCE [LARGE SCALE GENOMIC DNA]</scope>
    <source>
        <strain evidence="1 2">SA 807</strain>
    </source>
</reference>
<gene>
    <name evidence="1" type="ORF">IE53DRAFT_381856</name>
</gene>
<sequence length="115" mass="12567">MAQLEVILMVLLLLGATTLGVPVPDGESKGHRIEWRGGVRASAGCQSLHDCNVTLDLDISKDWSNVNQFFKKRELGGVIGPRVDVESRDVPHQRFSPKASMPLWSNVNLGFGSDP</sequence>
<dbReference type="EMBL" id="KZ820337">
    <property type="protein sequence ID" value="PWN47787.1"/>
    <property type="molecule type" value="Genomic_DNA"/>
</dbReference>
<accession>A0ACD0NPS6</accession>
<evidence type="ECO:0000313" key="2">
    <source>
        <dbReference type="Proteomes" id="UP000245626"/>
    </source>
</evidence>